<name>A0ABT9Z4R1_9BACI</name>
<dbReference type="InterPro" id="IPR033756">
    <property type="entry name" value="YlxH/NBP35"/>
</dbReference>
<evidence type="ECO:0000256" key="9">
    <source>
        <dbReference type="ARBA" id="ARBA00032845"/>
    </source>
</evidence>
<dbReference type="EMBL" id="JAUSTZ010000006">
    <property type="protein sequence ID" value="MDQ0226836.1"/>
    <property type="molecule type" value="Genomic_DNA"/>
</dbReference>
<comment type="similarity">
    <text evidence="1">Belongs to the ParA family. MinD subfamily.</text>
</comment>
<evidence type="ECO:0000313" key="10">
    <source>
        <dbReference type="EMBL" id="MDQ0226836.1"/>
    </source>
</evidence>
<dbReference type="PANTHER" id="PTHR43384:SF6">
    <property type="entry name" value="SEPTUM SITE-DETERMINING PROTEIN MIND HOMOLOG, CHLOROPLASTIC"/>
    <property type="match status" value="1"/>
</dbReference>
<dbReference type="Proteomes" id="UP001232245">
    <property type="component" value="Unassembled WGS sequence"/>
</dbReference>
<dbReference type="InterPro" id="IPR010223">
    <property type="entry name" value="MinD"/>
</dbReference>
<gene>
    <name evidence="10" type="ORF">J2S02_003181</name>
</gene>
<dbReference type="RefSeq" id="WP_174880582.1">
    <property type="nucleotide sequence ID" value="NZ_CADEPK010000212.1"/>
</dbReference>
<organism evidence="10 11">
    <name type="scientific">Metabacillus niabensis</name>
    <dbReference type="NCBI Taxonomy" id="324854"/>
    <lineage>
        <taxon>Bacteria</taxon>
        <taxon>Bacillati</taxon>
        <taxon>Bacillota</taxon>
        <taxon>Bacilli</taxon>
        <taxon>Bacillales</taxon>
        <taxon>Bacillaceae</taxon>
        <taxon>Metabacillus</taxon>
    </lineage>
</organism>
<evidence type="ECO:0000256" key="4">
    <source>
        <dbReference type="ARBA" id="ARBA00022741"/>
    </source>
</evidence>
<reference evidence="10 11" key="1">
    <citation type="submission" date="2023-07" db="EMBL/GenBank/DDBJ databases">
        <title>Genomic Encyclopedia of Type Strains, Phase IV (KMG-IV): sequencing the most valuable type-strain genomes for metagenomic binning, comparative biology and taxonomic classification.</title>
        <authorList>
            <person name="Goeker M."/>
        </authorList>
    </citation>
    <scope>NUCLEOTIDE SEQUENCE [LARGE SCALE GENOMIC DNA]</scope>
    <source>
        <strain evidence="10 11">DSM 17723</strain>
    </source>
</reference>
<evidence type="ECO:0000256" key="3">
    <source>
        <dbReference type="ARBA" id="ARBA00022618"/>
    </source>
</evidence>
<dbReference type="SUPFAM" id="SSF52540">
    <property type="entry name" value="P-loop containing nucleoside triphosphate hydrolases"/>
    <property type="match status" value="1"/>
</dbReference>
<accession>A0ABT9Z4R1</accession>
<keyword evidence="7" id="KW-0131">Cell cycle</keyword>
<keyword evidence="11" id="KW-1185">Reference proteome</keyword>
<evidence type="ECO:0000313" key="11">
    <source>
        <dbReference type="Proteomes" id="UP001232245"/>
    </source>
</evidence>
<keyword evidence="4" id="KW-0547">Nucleotide-binding</keyword>
<evidence type="ECO:0000256" key="6">
    <source>
        <dbReference type="ARBA" id="ARBA00023210"/>
    </source>
</evidence>
<dbReference type="InterPro" id="IPR025501">
    <property type="entry name" value="MinD_FleN"/>
</dbReference>
<dbReference type="CDD" id="cd02036">
    <property type="entry name" value="MinD"/>
    <property type="match status" value="1"/>
</dbReference>
<dbReference type="InterPro" id="IPR027417">
    <property type="entry name" value="P-loop_NTPase"/>
</dbReference>
<keyword evidence="6" id="KW-0717">Septation</keyword>
<evidence type="ECO:0000256" key="7">
    <source>
        <dbReference type="ARBA" id="ARBA00023306"/>
    </source>
</evidence>
<dbReference type="InterPro" id="IPR050625">
    <property type="entry name" value="ParA/MinD_ATPase"/>
</dbReference>
<dbReference type="Pfam" id="PF10609">
    <property type="entry name" value="ParA"/>
    <property type="match status" value="1"/>
</dbReference>
<sequence>MARIITITSGKGGVGKTTVTSNLGVSLALLGQKVCLVDADFGLRNLDIALGLTNRVIYDISDFINGKCSLDQVVIKHKSLSNLTLLPGSKLYSHTSLEPWKFTEIIKNSISEAYDYVLIDSPAGIEIGFKTAVEAADEIIVLTNTTAVSVQDADRVLGLLEEMNIRNAKLIINMDYTTKNKKLGLLDNEQIIDRLHVPCLGIITNDLMIIQSNHKGTPIAFDPTNENSIRFRQIARNLHKHDLKPFVSLNTTKNKRRFLPLLPFNNRAVSRF</sequence>
<comment type="caution">
    <text evidence="10">The sequence shown here is derived from an EMBL/GenBank/DDBJ whole genome shotgun (WGS) entry which is preliminary data.</text>
</comment>
<proteinExistence type="inferred from homology"/>
<evidence type="ECO:0000256" key="5">
    <source>
        <dbReference type="ARBA" id="ARBA00022840"/>
    </source>
</evidence>
<keyword evidence="3" id="KW-0132">Cell division</keyword>
<keyword evidence="5" id="KW-0067">ATP-binding</keyword>
<protein>
    <recommendedName>
        <fullName evidence="2">Septum site-determining protein MinD</fullName>
    </recommendedName>
    <alternativeName>
        <fullName evidence="9">Cell division inhibitor MinD</fullName>
    </alternativeName>
</protein>
<comment type="function">
    <text evidence="8">ATPase required for the correct placement of the division site. Cell division inhibitors MinC and MinD act in concert to form an inhibitor capable of blocking formation of the polar Z ring septums. Rapidly oscillates between the poles of the cell to destabilize FtsZ filaments that have formed before they mature into polar Z rings.</text>
</comment>
<dbReference type="PANTHER" id="PTHR43384">
    <property type="entry name" value="SEPTUM SITE-DETERMINING PROTEIN MIND HOMOLOG, CHLOROPLASTIC-RELATED"/>
    <property type="match status" value="1"/>
</dbReference>
<dbReference type="Gene3D" id="3.40.50.300">
    <property type="entry name" value="P-loop containing nucleotide triphosphate hydrolases"/>
    <property type="match status" value="1"/>
</dbReference>
<evidence type="ECO:0000256" key="8">
    <source>
        <dbReference type="ARBA" id="ARBA00025436"/>
    </source>
</evidence>
<evidence type="ECO:0000256" key="1">
    <source>
        <dbReference type="ARBA" id="ARBA00010257"/>
    </source>
</evidence>
<dbReference type="PIRSF" id="PIRSF003092">
    <property type="entry name" value="MinD"/>
    <property type="match status" value="1"/>
</dbReference>
<dbReference type="NCBIfam" id="TIGR01968">
    <property type="entry name" value="minD_bact"/>
    <property type="match status" value="1"/>
</dbReference>
<evidence type="ECO:0000256" key="2">
    <source>
        <dbReference type="ARBA" id="ARBA00016887"/>
    </source>
</evidence>